<evidence type="ECO:0000313" key="2">
    <source>
        <dbReference type="EMBL" id="OAG01983.1"/>
    </source>
</evidence>
<evidence type="ECO:0000256" key="1">
    <source>
        <dbReference type="SAM" id="MobiDB-lite"/>
    </source>
</evidence>
<feature type="region of interest" description="Disordered" evidence="1">
    <location>
        <begin position="104"/>
        <end position="126"/>
    </location>
</feature>
<keyword evidence="3" id="KW-1185">Reference proteome</keyword>
<evidence type="ECO:0000313" key="3">
    <source>
        <dbReference type="Proteomes" id="UP000077069"/>
    </source>
</evidence>
<gene>
    <name evidence="2" type="ORF">CC84DRAFT_1167146</name>
</gene>
<feature type="region of interest" description="Disordered" evidence="1">
    <location>
        <begin position="66"/>
        <end position="86"/>
    </location>
</feature>
<accession>A0A177C2Y9</accession>
<name>A0A177C2Y9_9PLEO</name>
<feature type="compositionally biased region" description="Polar residues" evidence="1">
    <location>
        <begin position="104"/>
        <end position="117"/>
    </location>
</feature>
<organism evidence="2 3">
    <name type="scientific">Paraphaeosphaeria sporulosa</name>
    <dbReference type="NCBI Taxonomy" id="1460663"/>
    <lineage>
        <taxon>Eukaryota</taxon>
        <taxon>Fungi</taxon>
        <taxon>Dikarya</taxon>
        <taxon>Ascomycota</taxon>
        <taxon>Pezizomycotina</taxon>
        <taxon>Dothideomycetes</taxon>
        <taxon>Pleosporomycetidae</taxon>
        <taxon>Pleosporales</taxon>
        <taxon>Massarineae</taxon>
        <taxon>Didymosphaeriaceae</taxon>
        <taxon>Paraphaeosphaeria</taxon>
    </lineage>
</organism>
<feature type="region of interest" description="Disordered" evidence="1">
    <location>
        <begin position="1"/>
        <end position="32"/>
    </location>
</feature>
<dbReference type="EMBL" id="KV441556">
    <property type="protein sequence ID" value="OAG01983.1"/>
    <property type="molecule type" value="Genomic_DNA"/>
</dbReference>
<dbReference type="AlphaFoldDB" id="A0A177C2Y9"/>
<sequence length="126" mass="13645">MHKPNVPIHGFKPHVKHHVPNKTIPSRRGKDPRTLVRLTDGRYDRPSSTANVASSTVVYTSPYNTSSSNANVTHASDQRIRSATTPTFTPLSLRSLPTSLACTASASRDTYPSQLSATPPARNPKG</sequence>
<feature type="compositionally biased region" description="Polar residues" evidence="1">
    <location>
        <begin position="66"/>
        <end position="75"/>
    </location>
</feature>
<protein>
    <submittedName>
        <fullName evidence="2">Uncharacterized protein</fullName>
    </submittedName>
</protein>
<dbReference type="RefSeq" id="XP_018032348.1">
    <property type="nucleotide sequence ID" value="XM_018179126.1"/>
</dbReference>
<proteinExistence type="predicted"/>
<dbReference type="Proteomes" id="UP000077069">
    <property type="component" value="Unassembled WGS sequence"/>
</dbReference>
<feature type="compositionally biased region" description="Basic residues" evidence="1">
    <location>
        <begin position="11"/>
        <end position="20"/>
    </location>
</feature>
<dbReference type="InParanoid" id="A0A177C2Y9"/>
<dbReference type="GeneID" id="28762612"/>
<reference evidence="2 3" key="1">
    <citation type="submission" date="2016-05" db="EMBL/GenBank/DDBJ databases">
        <title>Comparative analysis of secretome profiles of manganese(II)-oxidizing ascomycete fungi.</title>
        <authorList>
            <consortium name="DOE Joint Genome Institute"/>
            <person name="Zeiner C.A."/>
            <person name="Purvine S.O."/>
            <person name="Zink E.M."/>
            <person name="Wu S."/>
            <person name="Pasa-Tolic L."/>
            <person name="Chaput D.L."/>
            <person name="Haridas S."/>
            <person name="Grigoriev I.V."/>
            <person name="Santelli C.M."/>
            <person name="Hansel C.M."/>
        </authorList>
    </citation>
    <scope>NUCLEOTIDE SEQUENCE [LARGE SCALE GENOMIC DNA]</scope>
    <source>
        <strain evidence="2 3">AP3s5-JAC2a</strain>
    </source>
</reference>